<dbReference type="GO" id="GO:0004252">
    <property type="term" value="F:serine-type endopeptidase activity"/>
    <property type="evidence" value="ECO:0007669"/>
    <property type="project" value="InterPro"/>
</dbReference>
<protein>
    <submittedName>
        <fullName evidence="2">MarR family transcriptional regulator</fullName>
    </submittedName>
</protein>
<dbReference type="Pfam" id="PF01726">
    <property type="entry name" value="LexA_DNA_bind"/>
    <property type="match status" value="1"/>
</dbReference>
<dbReference type="InterPro" id="IPR006199">
    <property type="entry name" value="LexA_DNA-bd_dom"/>
</dbReference>
<accession>A0A2S6NHN9</accession>
<dbReference type="InterPro" id="IPR036390">
    <property type="entry name" value="WH_DNA-bd_sf"/>
</dbReference>
<keyword evidence="3" id="KW-1185">Reference proteome</keyword>
<dbReference type="SUPFAM" id="SSF46785">
    <property type="entry name" value="Winged helix' DNA-binding domain"/>
    <property type="match status" value="1"/>
</dbReference>
<evidence type="ECO:0000313" key="3">
    <source>
        <dbReference type="Proteomes" id="UP000239724"/>
    </source>
</evidence>
<feature type="domain" description="LexA repressor DNA-binding" evidence="1">
    <location>
        <begin position="13"/>
        <end position="71"/>
    </location>
</feature>
<comment type="caution">
    <text evidence="2">The sequence shown here is derived from an EMBL/GenBank/DDBJ whole genome shotgun (WGS) entry which is preliminary data.</text>
</comment>
<organism evidence="2 3">
    <name type="scientific">Rhodopila globiformis</name>
    <name type="common">Rhodopseudomonas globiformis</name>
    <dbReference type="NCBI Taxonomy" id="1071"/>
    <lineage>
        <taxon>Bacteria</taxon>
        <taxon>Pseudomonadati</taxon>
        <taxon>Pseudomonadota</taxon>
        <taxon>Alphaproteobacteria</taxon>
        <taxon>Acetobacterales</taxon>
        <taxon>Acetobacteraceae</taxon>
        <taxon>Rhodopila</taxon>
    </lineage>
</organism>
<evidence type="ECO:0000313" key="2">
    <source>
        <dbReference type="EMBL" id="PPQ34120.1"/>
    </source>
</evidence>
<dbReference type="GO" id="GO:0006508">
    <property type="term" value="P:proteolysis"/>
    <property type="evidence" value="ECO:0007669"/>
    <property type="project" value="InterPro"/>
</dbReference>
<dbReference type="InterPro" id="IPR036388">
    <property type="entry name" value="WH-like_DNA-bd_sf"/>
</dbReference>
<dbReference type="Gene3D" id="1.10.10.10">
    <property type="entry name" value="Winged helix-like DNA-binding domain superfamily/Winged helix DNA-binding domain"/>
    <property type="match status" value="1"/>
</dbReference>
<dbReference type="OrthoDB" id="9802364at2"/>
<sequence>MNRSADDSRPVFTPKQGQYLAFIHAYTLVNGRPPAEADMMRFFRVTPPTVHQMVLTLEQAGWISRQPGVARSIAVLLDRSDLPELNPGHAQPVKITVTRY</sequence>
<reference evidence="2 3" key="1">
    <citation type="journal article" date="2018" name="Arch. Microbiol.">
        <title>New insights into the metabolic potential of the phototrophic purple bacterium Rhodopila globiformis DSM 161(T) from its draft genome sequence and evidence for a vanadium-dependent nitrogenase.</title>
        <authorList>
            <person name="Imhoff J.F."/>
            <person name="Rahn T."/>
            <person name="Kunzel S."/>
            <person name="Neulinger S.C."/>
        </authorList>
    </citation>
    <scope>NUCLEOTIDE SEQUENCE [LARGE SCALE GENOMIC DNA]</scope>
    <source>
        <strain evidence="2 3">DSM 161</strain>
    </source>
</reference>
<dbReference type="Proteomes" id="UP000239724">
    <property type="component" value="Unassembled WGS sequence"/>
</dbReference>
<dbReference type="AlphaFoldDB" id="A0A2S6NHN9"/>
<gene>
    <name evidence="2" type="ORF">CCS01_12095</name>
</gene>
<dbReference type="RefSeq" id="WP_104519108.1">
    <property type="nucleotide sequence ID" value="NZ_NHRY01000128.1"/>
</dbReference>
<name>A0A2S6NHN9_RHOGL</name>
<dbReference type="EMBL" id="NHRY01000128">
    <property type="protein sequence ID" value="PPQ34120.1"/>
    <property type="molecule type" value="Genomic_DNA"/>
</dbReference>
<evidence type="ECO:0000259" key="1">
    <source>
        <dbReference type="Pfam" id="PF01726"/>
    </source>
</evidence>
<proteinExistence type="predicted"/>